<dbReference type="PANTHER" id="PTHR47816:SF4">
    <property type="entry name" value="RIBOSOMAL RNA SMALL SUBUNIT METHYLTRANSFERASE C"/>
    <property type="match status" value="1"/>
</dbReference>
<reference evidence="7 8" key="1">
    <citation type="submission" date="2019-03" db="EMBL/GenBank/DDBJ databases">
        <title>Genomic Encyclopedia of Type Strains, Phase IV (KMG-IV): sequencing the most valuable type-strain genomes for metagenomic binning, comparative biology and taxonomic classification.</title>
        <authorList>
            <person name="Goeker M."/>
        </authorList>
    </citation>
    <scope>NUCLEOTIDE SEQUENCE [LARGE SCALE GENOMIC DNA]</scope>
    <source>
        <strain evidence="7 8">DSM 21667</strain>
    </source>
</reference>
<keyword evidence="3 7" id="KW-0489">Methyltransferase</keyword>
<accession>A0A4R6YQE7</accession>
<evidence type="ECO:0000313" key="7">
    <source>
        <dbReference type="EMBL" id="TDR40056.1"/>
    </source>
</evidence>
<keyword evidence="5" id="KW-0949">S-adenosyl-L-methionine</keyword>
<keyword evidence="8" id="KW-1185">Reference proteome</keyword>
<dbReference type="GO" id="GO:0008757">
    <property type="term" value="F:S-adenosylmethionine-dependent methyltransferase activity"/>
    <property type="evidence" value="ECO:0007669"/>
    <property type="project" value="InterPro"/>
</dbReference>
<dbReference type="GO" id="GO:0006364">
    <property type="term" value="P:rRNA processing"/>
    <property type="evidence" value="ECO:0007669"/>
    <property type="project" value="UniProtKB-KW"/>
</dbReference>
<keyword evidence="4 7" id="KW-0808">Transferase</keyword>
<evidence type="ECO:0000256" key="1">
    <source>
        <dbReference type="ARBA" id="ARBA00022490"/>
    </source>
</evidence>
<dbReference type="OrthoDB" id="9816072at2"/>
<evidence type="ECO:0000256" key="5">
    <source>
        <dbReference type="ARBA" id="ARBA00022691"/>
    </source>
</evidence>
<dbReference type="EMBL" id="SNZH01000014">
    <property type="protein sequence ID" value="TDR40056.1"/>
    <property type="molecule type" value="Genomic_DNA"/>
</dbReference>
<dbReference type="GO" id="GO:0032259">
    <property type="term" value="P:methylation"/>
    <property type="evidence" value="ECO:0007669"/>
    <property type="project" value="UniProtKB-KW"/>
</dbReference>
<gene>
    <name evidence="7" type="ORF">DFR29_114108</name>
</gene>
<dbReference type="InterPro" id="IPR046977">
    <property type="entry name" value="RsmC/RlmG"/>
</dbReference>
<dbReference type="SUPFAM" id="SSF53335">
    <property type="entry name" value="S-adenosyl-L-methionine-dependent methyltransferases"/>
    <property type="match status" value="1"/>
</dbReference>
<name>A0A4R6YQE7_9GAMM</name>
<comment type="caution">
    <text evidence="7">The sequence shown here is derived from an EMBL/GenBank/DDBJ whole genome shotgun (WGS) entry which is preliminary data.</text>
</comment>
<proteinExistence type="predicted"/>
<dbReference type="CDD" id="cd02440">
    <property type="entry name" value="AdoMet_MTases"/>
    <property type="match status" value="1"/>
</dbReference>
<organism evidence="7 8">
    <name type="scientific">Tahibacter aquaticus</name>
    <dbReference type="NCBI Taxonomy" id="520092"/>
    <lineage>
        <taxon>Bacteria</taxon>
        <taxon>Pseudomonadati</taxon>
        <taxon>Pseudomonadota</taxon>
        <taxon>Gammaproteobacteria</taxon>
        <taxon>Lysobacterales</taxon>
        <taxon>Rhodanobacteraceae</taxon>
        <taxon>Tahibacter</taxon>
    </lineage>
</organism>
<dbReference type="InterPro" id="IPR029063">
    <property type="entry name" value="SAM-dependent_MTases_sf"/>
</dbReference>
<dbReference type="Proteomes" id="UP000295293">
    <property type="component" value="Unassembled WGS sequence"/>
</dbReference>
<keyword evidence="1" id="KW-0963">Cytoplasm</keyword>
<evidence type="ECO:0000256" key="4">
    <source>
        <dbReference type="ARBA" id="ARBA00022679"/>
    </source>
</evidence>
<evidence type="ECO:0000313" key="8">
    <source>
        <dbReference type="Proteomes" id="UP000295293"/>
    </source>
</evidence>
<evidence type="ECO:0000256" key="2">
    <source>
        <dbReference type="ARBA" id="ARBA00022552"/>
    </source>
</evidence>
<protein>
    <submittedName>
        <fullName evidence="7">16S rRNA m(2)G 1207 methyltransferase</fullName>
    </submittedName>
</protein>
<feature type="domain" description="Methyltransferase small" evidence="6">
    <location>
        <begin position="173"/>
        <end position="343"/>
    </location>
</feature>
<dbReference type="GO" id="GO:0003676">
    <property type="term" value="F:nucleic acid binding"/>
    <property type="evidence" value="ECO:0007669"/>
    <property type="project" value="InterPro"/>
</dbReference>
<dbReference type="GO" id="GO:0008170">
    <property type="term" value="F:N-methyltransferase activity"/>
    <property type="evidence" value="ECO:0007669"/>
    <property type="project" value="UniProtKB-ARBA"/>
</dbReference>
<sequence length="349" mass="38364">MTDPALEALFLPLFDGLVRLPQQTSLLFLRARAGMGLLRLRSAQPQWRVLAEQSFRPFADALDAQGSPVTAQAQGQFDAVLLLPPRQRAEARALLARALVQANEGGLVLASVANNEGARAIEADLERLGGAVASLSKHKCRVFWLRRDQARLDAALAEAWQREDAPQPIVDGRFLSRPGLFAWDRIDPASALLAAQLPPDLAGQGADLGAGYGYLACEVLKHCPQVKYMHLYEAEARALELAQLNLARCAPPQAAALEFHWHDVVRGLPQRYDFIVSNPPFHQGRADLPELGQAFVRVAAQALRPQGRLLLVANRHLPYEQTLARHFSRSQVLAEDSGFKVIQAQEPRA</sequence>
<keyword evidence="2" id="KW-0698">rRNA processing</keyword>
<dbReference type="AlphaFoldDB" id="A0A4R6YQE7"/>
<dbReference type="Pfam" id="PF05175">
    <property type="entry name" value="MTS"/>
    <property type="match status" value="1"/>
</dbReference>
<dbReference type="RefSeq" id="WP_133820546.1">
    <property type="nucleotide sequence ID" value="NZ_SNZH01000014.1"/>
</dbReference>
<dbReference type="InterPro" id="IPR007848">
    <property type="entry name" value="Small_mtfrase_dom"/>
</dbReference>
<dbReference type="PANTHER" id="PTHR47816">
    <property type="entry name" value="RIBOSOMAL RNA SMALL SUBUNIT METHYLTRANSFERASE C"/>
    <property type="match status" value="1"/>
</dbReference>
<dbReference type="Gene3D" id="3.40.50.150">
    <property type="entry name" value="Vaccinia Virus protein VP39"/>
    <property type="match status" value="2"/>
</dbReference>
<evidence type="ECO:0000259" key="6">
    <source>
        <dbReference type="Pfam" id="PF05175"/>
    </source>
</evidence>
<evidence type="ECO:0000256" key="3">
    <source>
        <dbReference type="ARBA" id="ARBA00022603"/>
    </source>
</evidence>
<dbReference type="PROSITE" id="PS00092">
    <property type="entry name" value="N6_MTASE"/>
    <property type="match status" value="1"/>
</dbReference>
<dbReference type="InterPro" id="IPR002052">
    <property type="entry name" value="DNA_methylase_N6_adenine_CS"/>
</dbReference>